<protein>
    <recommendedName>
        <fullName evidence="7">RING-type domain-containing protein</fullName>
    </recommendedName>
</protein>
<gene>
    <name evidence="8" type="ORF">BCR32DRAFT_270946</name>
</gene>
<evidence type="ECO:0000256" key="3">
    <source>
        <dbReference type="ARBA" id="ARBA00022833"/>
    </source>
</evidence>
<dbReference type="InterPro" id="IPR013083">
    <property type="entry name" value="Znf_RING/FYVE/PHD"/>
</dbReference>
<reference evidence="8 9" key="1">
    <citation type="submission" date="2016-08" db="EMBL/GenBank/DDBJ databases">
        <title>A Parts List for Fungal Cellulosomes Revealed by Comparative Genomics.</title>
        <authorList>
            <consortium name="DOE Joint Genome Institute"/>
            <person name="Haitjema C.H."/>
            <person name="Gilmore S.P."/>
            <person name="Henske J.K."/>
            <person name="Solomon K.V."/>
            <person name="De Groot R."/>
            <person name="Kuo A."/>
            <person name="Mondo S.J."/>
            <person name="Salamov A.A."/>
            <person name="Labutti K."/>
            <person name="Zhao Z."/>
            <person name="Chiniquy J."/>
            <person name="Barry K."/>
            <person name="Brewer H.M."/>
            <person name="Purvine S.O."/>
            <person name="Wright A.T."/>
            <person name="Boxma B."/>
            <person name="Van Alen T."/>
            <person name="Hackstein J.H."/>
            <person name="Baker S.E."/>
            <person name="Grigoriev I.V."/>
            <person name="O'Malley M.A."/>
        </authorList>
    </citation>
    <scope>NUCLEOTIDE SEQUENCE [LARGE SCALE GENOMIC DNA]</scope>
    <source>
        <strain evidence="8 9">S4</strain>
    </source>
</reference>
<evidence type="ECO:0000256" key="6">
    <source>
        <dbReference type="SAM" id="SignalP"/>
    </source>
</evidence>
<keyword evidence="3" id="KW-0862">Zinc</keyword>
<keyword evidence="9" id="KW-1185">Reference proteome</keyword>
<dbReference type="AlphaFoldDB" id="A0A1Y1WTU6"/>
<dbReference type="Gene3D" id="3.30.40.10">
    <property type="entry name" value="Zinc/RING finger domain, C3HC4 (zinc finger)"/>
    <property type="match status" value="1"/>
</dbReference>
<accession>A0A1Y1WTU6</accession>
<keyword evidence="5" id="KW-0812">Transmembrane</keyword>
<feature type="domain" description="RING-type" evidence="7">
    <location>
        <begin position="257"/>
        <end position="299"/>
    </location>
</feature>
<dbReference type="EMBL" id="MCFG01000270">
    <property type="protein sequence ID" value="ORX76959.1"/>
    <property type="molecule type" value="Genomic_DNA"/>
</dbReference>
<feature type="transmembrane region" description="Helical" evidence="5">
    <location>
        <begin position="184"/>
        <end position="205"/>
    </location>
</feature>
<keyword evidence="5" id="KW-0472">Membrane</keyword>
<dbReference type="PROSITE" id="PS50089">
    <property type="entry name" value="ZF_RING_2"/>
    <property type="match status" value="1"/>
</dbReference>
<dbReference type="GO" id="GO:0008270">
    <property type="term" value="F:zinc ion binding"/>
    <property type="evidence" value="ECO:0007669"/>
    <property type="project" value="UniProtKB-KW"/>
</dbReference>
<dbReference type="STRING" id="1754192.A0A1Y1WTU6"/>
<keyword evidence="5" id="KW-1133">Transmembrane helix</keyword>
<dbReference type="GO" id="GO:0005634">
    <property type="term" value="C:nucleus"/>
    <property type="evidence" value="ECO:0007669"/>
    <property type="project" value="TreeGrafter"/>
</dbReference>
<feature type="signal peptide" evidence="6">
    <location>
        <begin position="1"/>
        <end position="28"/>
    </location>
</feature>
<dbReference type="GO" id="GO:0006511">
    <property type="term" value="P:ubiquitin-dependent protein catabolic process"/>
    <property type="evidence" value="ECO:0007669"/>
    <property type="project" value="TreeGrafter"/>
</dbReference>
<comment type="caution">
    <text evidence="8">The sequence shown here is derived from an EMBL/GenBank/DDBJ whole genome shotgun (WGS) entry which is preliminary data.</text>
</comment>
<dbReference type="GO" id="GO:0061630">
    <property type="term" value="F:ubiquitin protein ligase activity"/>
    <property type="evidence" value="ECO:0007669"/>
    <property type="project" value="TreeGrafter"/>
</dbReference>
<evidence type="ECO:0000313" key="8">
    <source>
        <dbReference type="EMBL" id="ORX76959.1"/>
    </source>
</evidence>
<evidence type="ECO:0000256" key="1">
    <source>
        <dbReference type="ARBA" id="ARBA00022723"/>
    </source>
</evidence>
<evidence type="ECO:0000256" key="4">
    <source>
        <dbReference type="PROSITE-ProRule" id="PRU00175"/>
    </source>
</evidence>
<evidence type="ECO:0000256" key="2">
    <source>
        <dbReference type="ARBA" id="ARBA00022771"/>
    </source>
</evidence>
<dbReference type="SMART" id="SM00184">
    <property type="entry name" value="RING"/>
    <property type="match status" value="1"/>
</dbReference>
<dbReference type="PANTHER" id="PTHR45931:SF3">
    <property type="entry name" value="RING ZINC FINGER-CONTAINING PROTEIN"/>
    <property type="match status" value="1"/>
</dbReference>
<keyword evidence="2 4" id="KW-0863">Zinc-finger</keyword>
<evidence type="ECO:0000313" key="9">
    <source>
        <dbReference type="Proteomes" id="UP000193944"/>
    </source>
</evidence>
<dbReference type="Proteomes" id="UP000193944">
    <property type="component" value="Unassembled WGS sequence"/>
</dbReference>
<keyword evidence="6" id="KW-0732">Signal</keyword>
<evidence type="ECO:0000256" key="5">
    <source>
        <dbReference type="SAM" id="Phobius"/>
    </source>
</evidence>
<dbReference type="Pfam" id="PF13639">
    <property type="entry name" value="zf-RING_2"/>
    <property type="match status" value="1"/>
</dbReference>
<evidence type="ECO:0000259" key="7">
    <source>
        <dbReference type="PROSITE" id="PS50089"/>
    </source>
</evidence>
<name>A0A1Y1WTU6_9FUNG</name>
<feature type="chain" id="PRO_5012417754" description="RING-type domain-containing protein" evidence="6">
    <location>
        <begin position="29"/>
        <end position="310"/>
    </location>
</feature>
<keyword evidence="1" id="KW-0479">Metal-binding</keyword>
<reference evidence="8 9" key="2">
    <citation type="submission" date="2016-08" db="EMBL/GenBank/DDBJ databases">
        <title>Pervasive Adenine N6-methylation of Active Genes in Fungi.</title>
        <authorList>
            <consortium name="DOE Joint Genome Institute"/>
            <person name="Mondo S.J."/>
            <person name="Dannebaum R.O."/>
            <person name="Kuo R.C."/>
            <person name="Labutti K."/>
            <person name="Haridas S."/>
            <person name="Kuo A."/>
            <person name="Salamov A."/>
            <person name="Ahrendt S.R."/>
            <person name="Lipzen A."/>
            <person name="Sullivan W."/>
            <person name="Andreopoulos W.B."/>
            <person name="Clum A."/>
            <person name="Lindquist E."/>
            <person name="Daum C."/>
            <person name="Ramamoorthy G.K."/>
            <person name="Gryganskyi A."/>
            <person name="Culley D."/>
            <person name="Magnuson J.K."/>
            <person name="James T.Y."/>
            <person name="O'Malley M.A."/>
            <person name="Stajich J.E."/>
            <person name="Spatafora J.W."/>
            <person name="Visel A."/>
            <person name="Grigoriev I.V."/>
        </authorList>
    </citation>
    <scope>NUCLEOTIDE SEQUENCE [LARGE SCALE GENOMIC DNA]</scope>
    <source>
        <strain evidence="8 9">S4</strain>
    </source>
</reference>
<dbReference type="InterPro" id="IPR001841">
    <property type="entry name" value="Znf_RING"/>
</dbReference>
<proteinExistence type="predicted"/>
<dbReference type="SUPFAM" id="SSF57850">
    <property type="entry name" value="RING/U-box"/>
    <property type="match status" value="1"/>
</dbReference>
<dbReference type="InterPro" id="IPR051834">
    <property type="entry name" value="RING_finger_E3_ligase"/>
</dbReference>
<dbReference type="PANTHER" id="PTHR45931">
    <property type="entry name" value="SI:CH211-59O9.10"/>
    <property type="match status" value="1"/>
</dbReference>
<dbReference type="OrthoDB" id="8062037at2759"/>
<organism evidence="8 9">
    <name type="scientific">Anaeromyces robustus</name>
    <dbReference type="NCBI Taxonomy" id="1754192"/>
    <lineage>
        <taxon>Eukaryota</taxon>
        <taxon>Fungi</taxon>
        <taxon>Fungi incertae sedis</taxon>
        <taxon>Chytridiomycota</taxon>
        <taxon>Chytridiomycota incertae sedis</taxon>
        <taxon>Neocallimastigomycetes</taxon>
        <taxon>Neocallimastigales</taxon>
        <taxon>Neocallimastigaceae</taxon>
        <taxon>Anaeromyces</taxon>
    </lineage>
</organism>
<sequence>MNANYHSNKLLVLVYLIIIILCLQWVNGNRTIYTYNSNDNDHNIYDITPVSTVKSQRVDYEQIQYFYDLWVNTYFKKKNNEITCDNIMKYLTSKKDIINIPYNKKHVNNQDFKIKKTFDVCHYFEKYIRSTRISGFNETFIDKDTYDSTSEYLYYVWVALSNPQLKKLITYDFMDDIKCPINDIFLISLITYSILLTFGFLYIMLKRHYNRTINQLRLKHQRLSEKQLNQIEVKTLTEKDIECLNINNNTNGSHELCGICREIYIPNDKIRILYCNHIFHKNCIDNWFLYYNNCCPYCKSDISKKLIAFY</sequence>